<dbReference type="EMBL" id="FPCA01000003">
    <property type="protein sequence ID" value="SFU81503.1"/>
    <property type="molecule type" value="Genomic_DNA"/>
</dbReference>
<sequence>MRQTSFKQYFIALLALLVLTSCEKDDISVAPVVDQGGYGNLSYFAKASGAGVKRMGAKADNTMSSAAVEWTSASIYVEKIAFVGKSESLLDTTILVGKNINIFNADALAGIIQLPTGSYKDVKVKLFARKSEKSEMAFSLKGAFVNAKGGIDSVRVGSSFPFEANLEVTDIEINPSDKYNVTFTFNLDKVLTGISTELLQTARSYATTNNKRLYVIWKGGSDEEPFYDQVIENWQTVASVVVTKE</sequence>
<dbReference type="Proteomes" id="UP000182491">
    <property type="component" value="Unassembled WGS sequence"/>
</dbReference>
<keyword evidence="3" id="KW-1185">Reference proteome</keyword>
<evidence type="ECO:0000313" key="2">
    <source>
        <dbReference type="EMBL" id="SFU81503.1"/>
    </source>
</evidence>
<feature type="chain" id="PRO_5010340536" description="DUF4382 domain-containing protein" evidence="1">
    <location>
        <begin position="24"/>
        <end position="245"/>
    </location>
</feature>
<dbReference type="RefSeq" id="WP_216637162.1">
    <property type="nucleotide sequence ID" value="NZ_BMXC01000003.1"/>
</dbReference>
<proteinExistence type="predicted"/>
<evidence type="ECO:0000313" key="3">
    <source>
        <dbReference type="Proteomes" id="UP000182491"/>
    </source>
</evidence>
<dbReference type="PROSITE" id="PS51257">
    <property type="entry name" value="PROKAR_LIPOPROTEIN"/>
    <property type="match status" value="1"/>
</dbReference>
<organism evidence="2 3">
    <name type="scientific">Pontibacter akesuensis</name>
    <dbReference type="NCBI Taxonomy" id="388950"/>
    <lineage>
        <taxon>Bacteria</taxon>
        <taxon>Pseudomonadati</taxon>
        <taxon>Bacteroidota</taxon>
        <taxon>Cytophagia</taxon>
        <taxon>Cytophagales</taxon>
        <taxon>Hymenobacteraceae</taxon>
        <taxon>Pontibacter</taxon>
    </lineage>
</organism>
<accession>A0A1I7J8J0</accession>
<name>A0A1I7J8J0_9BACT</name>
<evidence type="ECO:0008006" key="4">
    <source>
        <dbReference type="Google" id="ProtNLM"/>
    </source>
</evidence>
<dbReference type="AlphaFoldDB" id="A0A1I7J8J0"/>
<feature type="signal peptide" evidence="1">
    <location>
        <begin position="1"/>
        <end position="23"/>
    </location>
</feature>
<dbReference type="STRING" id="388950.GCA_001611675_02476"/>
<gene>
    <name evidence="2" type="ORF">SAMN04487941_2589</name>
</gene>
<keyword evidence="1" id="KW-0732">Signal</keyword>
<evidence type="ECO:0000256" key="1">
    <source>
        <dbReference type="SAM" id="SignalP"/>
    </source>
</evidence>
<reference evidence="3" key="1">
    <citation type="submission" date="2016-10" db="EMBL/GenBank/DDBJ databases">
        <authorList>
            <person name="Varghese N."/>
        </authorList>
    </citation>
    <scope>NUCLEOTIDE SEQUENCE [LARGE SCALE GENOMIC DNA]</scope>
    <source>
        <strain evidence="3">DSM 18820</strain>
    </source>
</reference>
<protein>
    <recommendedName>
        <fullName evidence="4">DUF4382 domain-containing protein</fullName>
    </recommendedName>
</protein>